<dbReference type="EMBL" id="CADIJZ010000008">
    <property type="protein sequence ID" value="CAB3677760.1"/>
    <property type="molecule type" value="Genomic_DNA"/>
</dbReference>
<evidence type="ECO:0000313" key="3">
    <source>
        <dbReference type="Proteomes" id="UP000494205"/>
    </source>
</evidence>
<name>A0A6J5AQ37_9BURK</name>
<organism evidence="2 3">
    <name type="scientific">Paraburkholderia rhynchosiae</name>
    <dbReference type="NCBI Taxonomy" id="487049"/>
    <lineage>
        <taxon>Bacteria</taxon>
        <taxon>Pseudomonadati</taxon>
        <taxon>Pseudomonadota</taxon>
        <taxon>Betaproteobacteria</taxon>
        <taxon>Burkholderiales</taxon>
        <taxon>Burkholderiaceae</taxon>
        <taxon>Paraburkholderia</taxon>
    </lineage>
</organism>
<sequence>MKPHLSSGLTTNRASSFRTSACGEGFGGFPSATVHCAASGWLTYCWPKSPCCAAAAFQRCQTIGGQHDIVCELPHATDRWRRWKQGFVRRGRPVGCSQRTDSVQLGTQPQALVGQSRRHAAGTGRRPTAESGRNGVHVMECDLIDKLKQDSSLTQQFLRMYLDGWSGENIADAVAEYDSGQCSTARRSVAQAADDRKSCVTGIVRLGR</sequence>
<gene>
    <name evidence="2" type="ORF">LMG27174_02476</name>
</gene>
<accession>A0A6J5AQ37</accession>
<evidence type="ECO:0000313" key="2">
    <source>
        <dbReference type="EMBL" id="CAB3677760.1"/>
    </source>
</evidence>
<dbReference type="AlphaFoldDB" id="A0A6J5AQ37"/>
<proteinExistence type="predicted"/>
<feature type="region of interest" description="Disordered" evidence="1">
    <location>
        <begin position="111"/>
        <end position="132"/>
    </location>
</feature>
<dbReference type="Proteomes" id="UP000494205">
    <property type="component" value="Unassembled WGS sequence"/>
</dbReference>
<reference evidence="2 3" key="1">
    <citation type="submission" date="2020-04" db="EMBL/GenBank/DDBJ databases">
        <authorList>
            <person name="De Canck E."/>
        </authorList>
    </citation>
    <scope>NUCLEOTIDE SEQUENCE [LARGE SCALE GENOMIC DNA]</scope>
    <source>
        <strain evidence="2 3">LMG 27174</strain>
    </source>
</reference>
<evidence type="ECO:0000256" key="1">
    <source>
        <dbReference type="SAM" id="MobiDB-lite"/>
    </source>
</evidence>
<protein>
    <submittedName>
        <fullName evidence="2">Uncharacterized protein</fullName>
    </submittedName>
</protein>